<dbReference type="RefSeq" id="WP_072315918.1">
    <property type="nucleotide sequence ID" value="NZ_FPJE01000003.1"/>
</dbReference>
<evidence type="ECO:0000313" key="2">
    <source>
        <dbReference type="Proteomes" id="UP000182248"/>
    </source>
</evidence>
<protein>
    <submittedName>
        <fullName evidence="1">Gluconate 2-dehydrogenase subunit 3</fullName>
    </submittedName>
</protein>
<dbReference type="AlphaFoldDB" id="A0A1K1MKY7"/>
<sequence>MLRKTFLQRLAMIGGAIVLIPSGLLNSCTYKPEPLKNIEDIDPALLDEIGETIIPATPGVPGAKATGIGAYMITMLKDCFREEQQKLCIEGLNNLNRKCAAQYHTPFIELNPDQKNELLRGLQEEALNSGEKHYFDILKGLTLNGYFSSEIGMTEARAYEPIPGRYISCMPLKKGQKPWAV</sequence>
<name>A0A1K1MKY7_9FLAO</name>
<organism evidence="1 2">
    <name type="scientific">Sinomicrobium oceani</name>
    <dbReference type="NCBI Taxonomy" id="1150368"/>
    <lineage>
        <taxon>Bacteria</taxon>
        <taxon>Pseudomonadati</taxon>
        <taxon>Bacteroidota</taxon>
        <taxon>Flavobacteriia</taxon>
        <taxon>Flavobacteriales</taxon>
        <taxon>Flavobacteriaceae</taxon>
        <taxon>Sinomicrobium</taxon>
    </lineage>
</organism>
<proteinExistence type="predicted"/>
<evidence type="ECO:0000313" key="1">
    <source>
        <dbReference type="EMBL" id="SFW23826.1"/>
    </source>
</evidence>
<reference evidence="1 2" key="1">
    <citation type="submission" date="2016-11" db="EMBL/GenBank/DDBJ databases">
        <authorList>
            <person name="Jaros S."/>
            <person name="Januszkiewicz K."/>
            <person name="Wedrychowicz H."/>
        </authorList>
    </citation>
    <scope>NUCLEOTIDE SEQUENCE [LARGE SCALE GENOMIC DNA]</scope>
    <source>
        <strain evidence="1 2">CGMCC 1.12145</strain>
    </source>
</reference>
<keyword evidence="2" id="KW-1185">Reference proteome</keyword>
<dbReference type="EMBL" id="FPJE01000003">
    <property type="protein sequence ID" value="SFW23826.1"/>
    <property type="molecule type" value="Genomic_DNA"/>
</dbReference>
<accession>A0A1K1MKY7</accession>
<dbReference type="STRING" id="1150368.SAMN02927921_00618"/>
<gene>
    <name evidence="1" type="ORF">SAMN02927921_00618</name>
</gene>
<dbReference type="Proteomes" id="UP000182248">
    <property type="component" value="Unassembled WGS sequence"/>
</dbReference>
<dbReference type="Pfam" id="PF13618">
    <property type="entry name" value="Gluconate_2-dh3"/>
    <property type="match status" value="1"/>
</dbReference>
<dbReference type="InterPro" id="IPR027056">
    <property type="entry name" value="Gluconate_2DH_su3"/>
</dbReference>